<dbReference type="InterPro" id="IPR010998">
    <property type="entry name" value="Integrase_recombinase_N"/>
</dbReference>
<dbReference type="SUPFAM" id="SSF56349">
    <property type="entry name" value="DNA breaking-rejoining enzymes"/>
    <property type="match status" value="1"/>
</dbReference>
<dbReference type="CDD" id="cd00801">
    <property type="entry name" value="INT_P4_C"/>
    <property type="match status" value="1"/>
</dbReference>
<dbReference type="Gene3D" id="1.10.443.10">
    <property type="entry name" value="Intergrase catalytic core"/>
    <property type="match status" value="1"/>
</dbReference>
<evidence type="ECO:0000259" key="7">
    <source>
        <dbReference type="PROSITE" id="PS51898"/>
    </source>
</evidence>
<proteinExistence type="inferred from homology"/>
<evidence type="ECO:0000256" key="6">
    <source>
        <dbReference type="SAM" id="MobiDB-lite"/>
    </source>
</evidence>
<protein>
    <submittedName>
        <fullName evidence="9">Phage integrase family</fullName>
    </submittedName>
</protein>
<dbReference type="PANTHER" id="PTHR30629:SF2">
    <property type="entry name" value="PROPHAGE INTEGRASE INTS-RELATED"/>
    <property type="match status" value="1"/>
</dbReference>
<dbReference type="HOGENOM" id="CLU_027562_0_0_3"/>
<evidence type="ECO:0000313" key="10">
    <source>
        <dbReference type="Proteomes" id="UP000001422"/>
    </source>
</evidence>
<evidence type="ECO:0000256" key="2">
    <source>
        <dbReference type="ARBA" id="ARBA00022908"/>
    </source>
</evidence>
<evidence type="ECO:0000313" key="9">
    <source>
        <dbReference type="EMBL" id="CAE08614.1"/>
    </source>
</evidence>
<dbReference type="AlphaFoldDB" id="Q7U4G9"/>
<dbReference type="PROSITE" id="PS51900">
    <property type="entry name" value="CB"/>
    <property type="match status" value="1"/>
</dbReference>
<evidence type="ECO:0000259" key="8">
    <source>
        <dbReference type="PROSITE" id="PS51900"/>
    </source>
</evidence>
<dbReference type="GO" id="GO:0006310">
    <property type="term" value="P:DNA recombination"/>
    <property type="evidence" value="ECO:0007669"/>
    <property type="project" value="UniProtKB-KW"/>
</dbReference>
<keyword evidence="10" id="KW-1185">Reference proteome</keyword>
<feature type="domain" description="Tyr recombinase" evidence="7">
    <location>
        <begin position="222"/>
        <end position="412"/>
    </location>
</feature>
<dbReference type="eggNOG" id="COG0582">
    <property type="taxonomic scope" value="Bacteria"/>
</dbReference>
<comment type="similarity">
    <text evidence="1">Belongs to the 'phage' integrase family.</text>
</comment>
<evidence type="ECO:0000256" key="5">
    <source>
        <dbReference type="PROSITE-ProRule" id="PRU01248"/>
    </source>
</evidence>
<dbReference type="InterPro" id="IPR011010">
    <property type="entry name" value="DNA_brk_join_enz"/>
</dbReference>
<name>Q7U4G9_PARMW</name>
<dbReference type="InterPro" id="IPR044068">
    <property type="entry name" value="CB"/>
</dbReference>
<dbReference type="Proteomes" id="UP000001422">
    <property type="component" value="Chromosome"/>
</dbReference>
<dbReference type="PROSITE" id="PS51898">
    <property type="entry name" value="TYR_RECOMBINASE"/>
    <property type="match status" value="1"/>
</dbReference>
<evidence type="ECO:0000256" key="4">
    <source>
        <dbReference type="ARBA" id="ARBA00023172"/>
    </source>
</evidence>
<dbReference type="InterPro" id="IPR050808">
    <property type="entry name" value="Phage_Integrase"/>
</dbReference>
<evidence type="ECO:0000256" key="3">
    <source>
        <dbReference type="ARBA" id="ARBA00023125"/>
    </source>
</evidence>
<dbReference type="InterPro" id="IPR038488">
    <property type="entry name" value="Integrase_DNA-bd_sf"/>
</dbReference>
<feature type="region of interest" description="Disordered" evidence="6">
    <location>
        <begin position="90"/>
        <end position="112"/>
    </location>
</feature>
<gene>
    <name evidence="9" type="ordered locus">SYNW2099</name>
</gene>
<dbReference type="KEGG" id="syw:SYNW2099"/>
<dbReference type="Gene3D" id="3.30.160.390">
    <property type="entry name" value="Integrase, DNA-binding domain"/>
    <property type="match status" value="1"/>
</dbReference>
<reference evidence="9 10" key="1">
    <citation type="journal article" date="2003" name="Nature">
        <title>The genome of a motile marine Synechococcus.</title>
        <authorList>
            <person name="Palenik B."/>
            <person name="Brahamsha B."/>
            <person name="Larimer F."/>
            <person name="Land M."/>
            <person name="Hauser L."/>
            <person name="Chain P."/>
            <person name="Lamerdin J."/>
            <person name="Regala W."/>
            <person name="Allen E.A."/>
            <person name="McCarren J."/>
            <person name="Paulsen I."/>
            <person name="Dufresne A."/>
            <person name="Partensky F."/>
            <person name="Webb E."/>
            <person name="Waterbury J."/>
        </authorList>
    </citation>
    <scope>NUCLEOTIDE SEQUENCE [LARGE SCALE GENOMIC DNA]</scope>
    <source>
        <strain evidence="9 10">WH8102</strain>
    </source>
</reference>
<dbReference type="InterPro" id="IPR013762">
    <property type="entry name" value="Integrase-like_cat_sf"/>
</dbReference>
<keyword evidence="4" id="KW-0233">DNA recombination</keyword>
<feature type="domain" description="Core-binding (CB)" evidence="8">
    <location>
        <begin position="111"/>
        <end position="197"/>
    </location>
</feature>
<dbReference type="Gene3D" id="1.10.150.130">
    <property type="match status" value="1"/>
</dbReference>
<dbReference type="PANTHER" id="PTHR30629">
    <property type="entry name" value="PROPHAGE INTEGRASE"/>
    <property type="match status" value="1"/>
</dbReference>
<evidence type="ECO:0000256" key="1">
    <source>
        <dbReference type="ARBA" id="ARBA00008857"/>
    </source>
</evidence>
<accession>Q7U4G9</accession>
<dbReference type="GO" id="GO:0015074">
    <property type="term" value="P:DNA integration"/>
    <property type="evidence" value="ECO:0007669"/>
    <property type="project" value="UniProtKB-KW"/>
</dbReference>
<dbReference type="EMBL" id="BX569694">
    <property type="protein sequence ID" value="CAE08614.1"/>
    <property type="molecule type" value="Genomic_DNA"/>
</dbReference>
<dbReference type="GO" id="GO:0003677">
    <property type="term" value="F:DNA binding"/>
    <property type="evidence" value="ECO:0007669"/>
    <property type="project" value="UniProtKB-UniRule"/>
</dbReference>
<organism evidence="9 10">
    <name type="scientific">Parasynechococcus marenigrum (strain WH8102)</name>
    <dbReference type="NCBI Taxonomy" id="84588"/>
    <lineage>
        <taxon>Bacteria</taxon>
        <taxon>Bacillati</taxon>
        <taxon>Cyanobacteriota</taxon>
        <taxon>Cyanophyceae</taxon>
        <taxon>Synechococcales</taxon>
        <taxon>Prochlorococcaceae</taxon>
        <taxon>Parasynechococcus</taxon>
        <taxon>Parasynechococcus marenigrum</taxon>
    </lineage>
</organism>
<dbReference type="InterPro" id="IPR002104">
    <property type="entry name" value="Integrase_catalytic"/>
</dbReference>
<keyword evidence="3 5" id="KW-0238">DNA-binding</keyword>
<sequence length="425" mass="48401">MPLTDSGVRSLTATDKMQKKSVGNCLYVVVEPSKKGGGKSFYGEIRFPPGGGGQKVRVCIGPYGTAPGQWTLKAAKDEWTRIRAWSLETGRDPRELNGRGRKQNQDQGPSKTLQDAIDGFLSTKTSLKEFTLTNYRRQLENQVRECIPGATPLRELEWDNGGREKVVALREYIEDRGSYDQAFRVQKVLAQALDYAILQGWMRRNQNPATKQKGEESKHDPKHHPHIQWEQVPELLEAIHLNRCSGHVQSVMALKLLLMTFLRAGALARLKWKWISRKENLLVIPGTTPGLKRTKKTEDLPHHVPLTKEMNALLKQAKQMNGHLPYVFGPVREQSRYPHLDPESPNNLLKGLGYREVLRAHGWRSLPLTAGQEVLKAPHDIIQRQMGHLIGDKVRKAYDKSLMLEERRDFLEQWCKLLVKNGLKI</sequence>
<dbReference type="Pfam" id="PF00589">
    <property type="entry name" value="Phage_integrase"/>
    <property type="match status" value="1"/>
</dbReference>
<keyword evidence="2" id="KW-0229">DNA integration</keyword>